<accession>A0A151ASD0</accession>
<dbReference type="OrthoDB" id="9788687at2"/>
<evidence type="ECO:0000313" key="2">
    <source>
        <dbReference type="Proteomes" id="UP000075531"/>
    </source>
</evidence>
<keyword evidence="2" id="KW-1185">Reference proteome</keyword>
<dbReference type="STRING" id="1121338.CLTEP_25910"/>
<sequence length="60" mass="7067">MDVRMQDFDENAGDWCRKVDDNQSRLIDGSSEHLKGDLVRTIFERFNDTSRCISCRNLEK</sequence>
<evidence type="ECO:0000313" key="1">
    <source>
        <dbReference type="EMBL" id="KYH30549.1"/>
    </source>
</evidence>
<reference evidence="1 2" key="1">
    <citation type="submission" date="2016-02" db="EMBL/GenBank/DDBJ databases">
        <title>Genome sequence of Clostridium tepidiprofundi DSM 19306.</title>
        <authorList>
            <person name="Poehlein A."/>
            <person name="Daniel R."/>
        </authorList>
    </citation>
    <scope>NUCLEOTIDE SEQUENCE [LARGE SCALE GENOMIC DNA]</scope>
    <source>
        <strain evidence="1 2">DSM 19306</strain>
    </source>
</reference>
<name>A0A151ASD0_9CLOT</name>
<dbReference type="EMBL" id="LTBA01000067">
    <property type="protein sequence ID" value="KYH30549.1"/>
    <property type="molecule type" value="Genomic_DNA"/>
</dbReference>
<dbReference type="RefSeq" id="WP_066827328.1">
    <property type="nucleotide sequence ID" value="NZ_LTBA01000067.1"/>
</dbReference>
<protein>
    <submittedName>
        <fullName evidence="1">Uncharacterized protein</fullName>
    </submittedName>
</protein>
<gene>
    <name evidence="1" type="ORF">CLTEP_25910</name>
</gene>
<proteinExistence type="predicted"/>
<dbReference type="Proteomes" id="UP000075531">
    <property type="component" value="Unassembled WGS sequence"/>
</dbReference>
<dbReference type="AlphaFoldDB" id="A0A151ASD0"/>
<organism evidence="1 2">
    <name type="scientific">Clostridium tepidiprofundi DSM 19306</name>
    <dbReference type="NCBI Taxonomy" id="1121338"/>
    <lineage>
        <taxon>Bacteria</taxon>
        <taxon>Bacillati</taxon>
        <taxon>Bacillota</taxon>
        <taxon>Clostridia</taxon>
        <taxon>Eubacteriales</taxon>
        <taxon>Clostridiaceae</taxon>
        <taxon>Clostridium</taxon>
    </lineage>
</organism>
<comment type="caution">
    <text evidence="1">The sequence shown here is derived from an EMBL/GenBank/DDBJ whole genome shotgun (WGS) entry which is preliminary data.</text>
</comment>
<dbReference type="PATRIC" id="fig|1121338.3.peg.2692"/>